<feature type="transmembrane region" description="Helical" evidence="1">
    <location>
        <begin position="25"/>
        <end position="44"/>
    </location>
</feature>
<feature type="non-terminal residue" evidence="2">
    <location>
        <position position="1"/>
    </location>
</feature>
<proteinExistence type="predicted"/>
<gene>
    <name evidence="2" type="ORF">METZ01_LOCUS477603</name>
</gene>
<name>A0A383BY51_9ZZZZ</name>
<dbReference type="AlphaFoldDB" id="A0A383BY51"/>
<evidence type="ECO:0000313" key="2">
    <source>
        <dbReference type="EMBL" id="SVE24749.1"/>
    </source>
</evidence>
<feature type="transmembrane region" description="Helical" evidence="1">
    <location>
        <begin position="50"/>
        <end position="66"/>
    </location>
</feature>
<evidence type="ECO:0000256" key="1">
    <source>
        <dbReference type="SAM" id="Phobius"/>
    </source>
</evidence>
<dbReference type="SUPFAM" id="SSF103473">
    <property type="entry name" value="MFS general substrate transporter"/>
    <property type="match status" value="1"/>
</dbReference>
<protein>
    <recommendedName>
        <fullName evidence="3">Major facilitator superfamily (MFS) profile domain-containing protein</fullName>
    </recommendedName>
</protein>
<keyword evidence="1" id="KW-0472">Membrane</keyword>
<keyword evidence="1" id="KW-0812">Transmembrane</keyword>
<dbReference type="EMBL" id="UINC01204150">
    <property type="protein sequence ID" value="SVE24749.1"/>
    <property type="molecule type" value="Genomic_DNA"/>
</dbReference>
<evidence type="ECO:0008006" key="3">
    <source>
        <dbReference type="Google" id="ProtNLM"/>
    </source>
</evidence>
<sequence>ISGTSLVVLTYKEEEKFRVQGINDLIVFSTMALASLSAGILLSLTSWTTMNLICIPFLVLIVYSTFRADILSKK</sequence>
<dbReference type="InterPro" id="IPR036259">
    <property type="entry name" value="MFS_trans_sf"/>
</dbReference>
<reference evidence="2" key="1">
    <citation type="submission" date="2018-05" db="EMBL/GenBank/DDBJ databases">
        <authorList>
            <person name="Lanie J.A."/>
            <person name="Ng W.-L."/>
            <person name="Kazmierczak K.M."/>
            <person name="Andrzejewski T.M."/>
            <person name="Davidsen T.M."/>
            <person name="Wayne K.J."/>
            <person name="Tettelin H."/>
            <person name="Glass J.I."/>
            <person name="Rusch D."/>
            <person name="Podicherti R."/>
            <person name="Tsui H.-C.T."/>
            <person name="Winkler M.E."/>
        </authorList>
    </citation>
    <scope>NUCLEOTIDE SEQUENCE</scope>
</reference>
<dbReference type="PANTHER" id="PTHR23534">
    <property type="entry name" value="MFS PERMEASE"/>
    <property type="match status" value="1"/>
</dbReference>
<accession>A0A383BY51</accession>
<dbReference type="PANTHER" id="PTHR23534:SF1">
    <property type="entry name" value="MAJOR FACILITATOR SUPERFAMILY PROTEIN"/>
    <property type="match status" value="1"/>
</dbReference>
<keyword evidence="1" id="KW-1133">Transmembrane helix</keyword>
<organism evidence="2">
    <name type="scientific">marine metagenome</name>
    <dbReference type="NCBI Taxonomy" id="408172"/>
    <lineage>
        <taxon>unclassified sequences</taxon>
        <taxon>metagenomes</taxon>
        <taxon>ecological metagenomes</taxon>
    </lineage>
</organism>